<dbReference type="Proteomes" id="UP001521137">
    <property type="component" value="Unassembled WGS sequence"/>
</dbReference>
<protein>
    <submittedName>
        <fullName evidence="1">Virulence factor</fullName>
    </submittedName>
</protein>
<gene>
    <name evidence="1" type="ORF">L0668_05085</name>
</gene>
<evidence type="ECO:0000313" key="1">
    <source>
        <dbReference type="EMBL" id="MCF2947471.1"/>
    </source>
</evidence>
<proteinExistence type="predicted"/>
<organism evidence="1 2">
    <name type="scientific">Paraglaciecola algarum</name>
    <dbReference type="NCBI Taxonomy" id="3050085"/>
    <lineage>
        <taxon>Bacteria</taxon>
        <taxon>Pseudomonadati</taxon>
        <taxon>Pseudomonadota</taxon>
        <taxon>Gammaproteobacteria</taxon>
        <taxon>Alteromonadales</taxon>
        <taxon>Alteromonadaceae</taxon>
        <taxon>Paraglaciecola</taxon>
    </lineage>
</organism>
<dbReference type="EMBL" id="JAKGAS010000002">
    <property type="protein sequence ID" value="MCF2947471.1"/>
    <property type="molecule type" value="Genomic_DNA"/>
</dbReference>
<dbReference type="RefSeq" id="WP_235310991.1">
    <property type="nucleotide sequence ID" value="NZ_JAKGAS010000002.1"/>
</dbReference>
<keyword evidence="2" id="KW-1185">Reference proteome</keyword>
<evidence type="ECO:0000313" key="2">
    <source>
        <dbReference type="Proteomes" id="UP001521137"/>
    </source>
</evidence>
<accession>A0ABS9D725</accession>
<comment type="caution">
    <text evidence="1">The sequence shown here is derived from an EMBL/GenBank/DDBJ whole genome shotgun (WGS) entry which is preliminary data.</text>
</comment>
<sequence>MKDKRFPLPKRFGAAMSEKAYSKLRSLNSKYGYGNNYLLTILLESLDEIADPEALEKAFRKFEAQYGAPKPAKMSGKS</sequence>
<reference evidence="1 2" key="1">
    <citation type="submission" date="2022-01" db="EMBL/GenBank/DDBJ databases">
        <title>Paraglaciecola sp. G1-23.</title>
        <authorList>
            <person name="Jin M.S."/>
            <person name="Han D.M."/>
            <person name="Kim H.M."/>
            <person name="Jeon C.O."/>
        </authorList>
    </citation>
    <scope>NUCLEOTIDE SEQUENCE [LARGE SCALE GENOMIC DNA]</scope>
    <source>
        <strain evidence="1 2">G1-23</strain>
    </source>
</reference>
<name>A0ABS9D725_9ALTE</name>